<dbReference type="PANTHER" id="PTHR43190:SF3">
    <property type="entry name" value="N-ACETYL-D-GLUCOSAMINE KINASE"/>
    <property type="match status" value="1"/>
</dbReference>
<name>A0A7W7SJH8_9ACTN</name>
<dbReference type="GO" id="GO:0016301">
    <property type="term" value="F:kinase activity"/>
    <property type="evidence" value="ECO:0007669"/>
    <property type="project" value="UniProtKB-KW"/>
</dbReference>
<dbReference type="AlphaFoldDB" id="A0A7W7SJH8"/>
<comment type="caution">
    <text evidence="2">The sequence shown here is derived from an EMBL/GenBank/DDBJ whole genome shotgun (WGS) entry which is preliminary data.</text>
</comment>
<feature type="domain" description="ATPase BadF/BadG/BcrA/BcrD type" evidence="1">
    <location>
        <begin position="8"/>
        <end position="262"/>
    </location>
</feature>
<evidence type="ECO:0000259" key="1">
    <source>
        <dbReference type="Pfam" id="PF01869"/>
    </source>
</evidence>
<keyword evidence="2" id="KW-0418">Kinase</keyword>
<keyword evidence="3" id="KW-1185">Reference proteome</keyword>
<dbReference type="InterPro" id="IPR052519">
    <property type="entry name" value="Euk-type_GlcNAc_Kinase"/>
</dbReference>
<dbReference type="SUPFAM" id="SSF53067">
    <property type="entry name" value="Actin-like ATPase domain"/>
    <property type="match status" value="2"/>
</dbReference>
<dbReference type="Gene3D" id="3.30.420.40">
    <property type="match status" value="2"/>
</dbReference>
<dbReference type="EMBL" id="JACHJR010000001">
    <property type="protein sequence ID" value="MBB4951603.1"/>
    <property type="molecule type" value="Genomic_DNA"/>
</dbReference>
<evidence type="ECO:0000313" key="3">
    <source>
        <dbReference type="Proteomes" id="UP000573327"/>
    </source>
</evidence>
<protein>
    <submittedName>
        <fullName evidence="2">N-acetylglucosamine kinase-like BadF-type ATPase</fullName>
    </submittedName>
</protein>
<reference evidence="2 3" key="1">
    <citation type="submission" date="2020-08" db="EMBL/GenBank/DDBJ databases">
        <title>Sequencing the genomes of 1000 actinobacteria strains.</title>
        <authorList>
            <person name="Klenk H.-P."/>
        </authorList>
    </citation>
    <scope>NUCLEOTIDE SEQUENCE [LARGE SCALE GENOMIC DNA]</scope>
    <source>
        <strain evidence="2 3">DSM 44786</strain>
    </source>
</reference>
<proteinExistence type="predicted"/>
<organism evidence="2 3">
    <name type="scientific">Kitasatospora gansuensis</name>
    <dbReference type="NCBI Taxonomy" id="258050"/>
    <lineage>
        <taxon>Bacteria</taxon>
        <taxon>Bacillati</taxon>
        <taxon>Actinomycetota</taxon>
        <taxon>Actinomycetes</taxon>
        <taxon>Kitasatosporales</taxon>
        <taxon>Streptomycetaceae</taxon>
        <taxon>Kitasatospora</taxon>
    </lineage>
</organism>
<evidence type="ECO:0000313" key="2">
    <source>
        <dbReference type="EMBL" id="MBB4951603.1"/>
    </source>
</evidence>
<dbReference type="Proteomes" id="UP000573327">
    <property type="component" value="Unassembled WGS sequence"/>
</dbReference>
<dbReference type="InterPro" id="IPR002731">
    <property type="entry name" value="ATPase_BadF"/>
</dbReference>
<accession>A0A7W7SJH8</accession>
<sequence length="321" mass="32337">MTGAPLVLGLDVGGSTTRVLLADLDGRVLAGAEGAGGNPVAHGETAAAQRILDTLRAALAEVDPARVTAGVIGLAGGLIVATALDRVWSAAGLLITPRLVSDLELAYAAGTFGPAGSVLLSGTGAAAAHCRDFRPVRTADGHGWLLGDRGSGYWLGRAAVETALAANDRGELDGLAAQVVRTLAGPHPPGPRARSAVIAAAHADAPVRLARLAPLVLTAATAGDPQARRLVERAADHLLDSLATVRAPHSELPVVLAGGVLAPDSPLSAEVRARIAGRWPDAPLTHAGNTAGAAAWLATRQLGPTDGALHTRLTTGDQSIR</sequence>
<dbReference type="Pfam" id="PF01869">
    <property type="entry name" value="BcrAD_BadFG"/>
    <property type="match status" value="1"/>
</dbReference>
<dbReference type="RefSeq" id="WP_221503781.1">
    <property type="nucleotide sequence ID" value="NZ_JACHJR010000001.1"/>
</dbReference>
<gene>
    <name evidence="2" type="ORF">F4556_007138</name>
</gene>
<dbReference type="InterPro" id="IPR043129">
    <property type="entry name" value="ATPase_NBD"/>
</dbReference>
<keyword evidence="2" id="KW-0808">Transferase</keyword>
<dbReference type="PANTHER" id="PTHR43190">
    <property type="entry name" value="N-ACETYL-D-GLUCOSAMINE KINASE"/>
    <property type="match status" value="1"/>
</dbReference>